<protein>
    <recommendedName>
        <fullName evidence="1">DUF8091 domain-containing protein</fullName>
    </recommendedName>
</protein>
<dbReference type="EMBL" id="FRFD01000015">
    <property type="protein sequence ID" value="SHO53902.1"/>
    <property type="molecule type" value="Genomic_DNA"/>
</dbReference>
<evidence type="ECO:0000313" key="3">
    <source>
        <dbReference type="Proteomes" id="UP000184612"/>
    </source>
</evidence>
<reference evidence="2 3" key="1">
    <citation type="submission" date="2016-12" db="EMBL/GenBank/DDBJ databases">
        <authorList>
            <person name="Song W.-J."/>
            <person name="Kurnit D.M."/>
        </authorList>
    </citation>
    <scope>NUCLEOTIDE SEQUENCE [LARGE SCALE GENOMIC DNA]</scope>
    <source>
        <strain evidence="2 3">DSM 12503</strain>
    </source>
</reference>
<organism evidence="2 3">
    <name type="scientific">Anaerocolumna xylanovorans DSM 12503</name>
    <dbReference type="NCBI Taxonomy" id="1121345"/>
    <lineage>
        <taxon>Bacteria</taxon>
        <taxon>Bacillati</taxon>
        <taxon>Bacillota</taxon>
        <taxon>Clostridia</taxon>
        <taxon>Lachnospirales</taxon>
        <taxon>Lachnospiraceae</taxon>
        <taxon>Anaerocolumna</taxon>
    </lineage>
</organism>
<dbReference type="RefSeq" id="WP_073590984.1">
    <property type="nucleotide sequence ID" value="NZ_FRFD01000015.1"/>
</dbReference>
<dbReference type="InterPro" id="IPR058404">
    <property type="entry name" value="DUF8091"/>
</dbReference>
<dbReference type="Pfam" id="PF26351">
    <property type="entry name" value="DUF8091"/>
    <property type="match status" value="1"/>
</dbReference>
<feature type="domain" description="DUF8091" evidence="1">
    <location>
        <begin position="29"/>
        <end position="181"/>
    </location>
</feature>
<dbReference type="STRING" id="1121345.SAMN02745217_04358"/>
<evidence type="ECO:0000313" key="2">
    <source>
        <dbReference type="EMBL" id="SHO53902.1"/>
    </source>
</evidence>
<dbReference type="Proteomes" id="UP000184612">
    <property type="component" value="Unassembled WGS sequence"/>
</dbReference>
<sequence>MDTLLFEQAINTVINSPRTENGIGTLGEKSIHAVLKNYLAPDQLNHEIKFKNYYADIVTPERIIEIQTQSFDRLRNKLSVFLKESPVTIAYPIAHTKWLCWVDKDSGEVSPRRKSPKTGKAVQILPELYKIKDYLLDPGLTIHLLFIDLEEYKFLNGWSKDKKKGAEKVDRIPIGLTGEMFLKSPSDYWLLLPENLDNPFTSKEFSKASGLKNISLSAALKLLLQMGVIEQTGKKGRAFLYSRKAFPLS</sequence>
<dbReference type="OrthoDB" id="9778820at2"/>
<name>A0A1M7YMU3_9FIRM</name>
<evidence type="ECO:0000259" key="1">
    <source>
        <dbReference type="Pfam" id="PF26351"/>
    </source>
</evidence>
<gene>
    <name evidence="2" type="ORF">SAMN02745217_04358</name>
</gene>
<dbReference type="AlphaFoldDB" id="A0A1M7YMU3"/>
<keyword evidence="3" id="KW-1185">Reference proteome</keyword>
<proteinExistence type="predicted"/>
<accession>A0A1M7YMU3</accession>